<dbReference type="KEGG" id="aacx:DEACI_2258"/>
<dbReference type="AlphaFoldDB" id="A0A8S0WYN7"/>
<evidence type="ECO:0000313" key="2">
    <source>
        <dbReference type="EMBL" id="CAA7601591.1"/>
    </source>
</evidence>
<evidence type="ECO:0000256" key="1">
    <source>
        <dbReference type="SAM" id="Phobius"/>
    </source>
</evidence>
<reference evidence="2" key="2">
    <citation type="submission" date="2020-01" db="EMBL/GenBank/DDBJ databases">
        <authorList>
            <person name="Hornung B."/>
        </authorList>
    </citation>
    <scope>NUCLEOTIDE SEQUENCE</scope>
    <source>
        <strain evidence="2">PacBioINE</strain>
    </source>
</reference>
<organism evidence="2">
    <name type="scientific">Acididesulfobacillus acetoxydans</name>
    <dbReference type="NCBI Taxonomy" id="1561005"/>
    <lineage>
        <taxon>Bacteria</taxon>
        <taxon>Bacillati</taxon>
        <taxon>Bacillota</taxon>
        <taxon>Clostridia</taxon>
        <taxon>Eubacteriales</taxon>
        <taxon>Peptococcaceae</taxon>
        <taxon>Acididesulfobacillus</taxon>
    </lineage>
</organism>
<keyword evidence="4" id="KW-1185">Reference proteome</keyword>
<keyword evidence="1" id="KW-0472">Membrane</keyword>
<dbReference type="PROSITE" id="PS00409">
    <property type="entry name" value="PROKAR_NTER_METHYL"/>
    <property type="match status" value="1"/>
</dbReference>
<keyword evidence="1" id="KW-0812">Transmembrane</keyword>
<gene>
    <name evidence="3" type="ORF">DEACI_1534</name>
    <name evidence="2" type="ORF">DEACI_2258</name>
</gene>
<sequence>MDVLKRWSGPYRRNEHPPVSGRGFMVSQGFTLLETLAALLLSGILLAVGLPLLTGQWRGEVREKRQLEVLYGVMNAGRCVTDAVRSAAEVEFSRSGVLRVRSWDQTGVSAGTDEYRVADLDGDGNPDLYRKHEGEINPVAGRISGFQCKEVAQRVWQVDLQASWGDERASWSTLVYRRADSAK</sequence>
<keyword evidence="1" id="KW-1133">Transmembrane helix</keyword>
<feature type="transmembrane region" description="Helical" evidence="1">
    <location>
        <begin position="35"/>
        <end position="55"/>
    </location>
</feature>
<dbReference type="NCBIfam" id="TIGR02532">
    <property type="entry name" value="IV_pilin_GFxxxE"/>
    <property type="match status" value="1"/>
</dbReference>
<reference evidence="3" key="1">
    <citation type="submission" date="2014-11" db="EMBL/GenBank/DDBJ databases">
        <authorList>
            <person name="Hornung B.V."/>
        </authorList>
    </citation>
    <scope>NUCLEOTIDE SEQUENCE</scope>
    <source>
        <strain evidence="3">INE</strain>
    </source>
</reference>
<accession>A0A8S0WYN7</accession>
<name>A0A8S0WYN7_9FIRM</name>
<dbReference type="Proteomes" id="UP000836597">
    <property type="component" value="Chromosome"/>
</dbReference>
<proteinExistence type="predicted"/>
<evidence type="ECO:0000313" key="4">
    <source>
        <dbReference type="Proteomes" id="UP001071230"/>
    </source>
</evidence>
<evidence type="ECO:0000313" key="3">
    <source>
        <dbReference type="EMBL" id="CEJ07078.1"/>
    </source>
</evidence>
<protein>
    <submittedName>
        <fullName evidence="3">IV_pilin_GFxxxE: prepilin-type N-terminal cleavage/methylation domain</fullName>
    </submittedName>
    <submittedName>
        <fullName evidence="2">Prepilin-type N-terminal cleavage/methylation domain protein</fullName>
    </submittedName>
</protein>
<dbReference type="Proteomes" id="UP001071230">
    <property type="component" value="Unassembled WGS sequence"/>
</dbReference>
<dbReference type="EMBL" id="LR746496">
    <property type="protein sequence ID" value="CAA7601591.1"/>
    <property type="molecule type" value="Genomic_DNA"/>
</dbReference>
<dbReference type="EMBL" id="CDGJ01000037">
    <property type="protein sequence ID" value="CEJ07078.1"/>
    <property type="molecule type" value="Genomic_DNA"/>
</dbReference>
<dbReference type="InterPro" id="IPR012902">
    <property type="entry name" value="N_methyl_site"/>
</dbReference>